<organism evidence="1 2">
    <name type="scientific">Vineibacter terrae</name>
    <dbReference type="NCBI Taxonomy" id="2586908"/>
    <lineage>
        <taxon>Bacteria</taxon>
        <taxon>Pseudomonadati</taxon>
        <taxon>Pseudomonadota</taxon>
        <taxon>Alphaproteobacteria</taxon>
        <taxon>Hyphomicrobiales</taxon>
        <taxon>Vineibacter</taxon>
    </lineage>
</organism>
<dbReference type="Proteomes" id="UP000321638">
    <property type="component" value="Unassembled WGS sequence"/>
</dbReference>
<evidence type="ECO:0000313" key="1">
    <source>
        <dbReference type="EMBL" id="TXL70849.1"/>
    </source>
</evidence>
<accession>A0A5C8PBA9</accession>
<protein>
    <submittedName>
        <fullName evidence="1">Uncharacterized protein</fullName>
    </submittedName>
</protein>
<keyword evidence="2" id="KW-1185">Reference proteome</keyword>
<dbReference type="AlphaFoldDB" id="A0A5C8PBA9"/>
<evidence type="ECO:0000313" key="2">
    <source>
        <dbReference type="Proteomes" id="UP000321638"/>
    </source>
</evidence>
<gene>
    <name evidence="1" type="ORF">FHP25_32530</name>
</gene>
<reference evidence="1 2" key="1">
    <citation type="submission" date="2019-06" db="EMBL/GenBank/DDBJ databases">
        <title>New taxonomy in bacterial strain CC-CFT640, isolated from vineyard.</title>
        <authorList>
            <person name="Lin S.-Y."/>
            <person name="Tsai C.-F."/>
            <person name="Young C.-C."/>
        </authorList>
    </citation>
    <scope>NUCLEOTIDE SEQUENCE [LARGE SCALE GENOMIC DNA]</scope>
    <source>
        <strain evidence="1 2">CC-CFT640</strain>
    </source>
</reference>
<sequence>MIQADSVAGVTLCVVGLAGASGAVEFAAKDRDLRDGLWRAPVGDLEVFGGDAADELMARCTQAKALWLGVTESSATQRR</sequence>
<dbReference type="RefSeq" id="WP_147851181.1">
    <property type="nucleotide sequence ID" value="NZ_VDUZ01000052.1"/>
</dbReference>
<dbReference type="EMBL" id="VDUZ01000052">
    <property type="protein sequence ID" value="TXL70849.1"/>
    <property type="molecule type" value="Genomic_DNA"/>
</dbReference>
<proteinExistence type="predicted"/>
<comment type="caution">
    <text evidence="1">The sequence shown here is derived from an EMBL/GenBank/DDBJ whole genome shotgun (WGS) entry which is preliminary data.</text>
</comment>
<name>A0A5C8PBA9_9HYPH</name>